<gene>
    <name evidence="5" type="ORF">SAMN06265373_103405</name>
</gene>
<feature type="domain" description="Aminotransferase class V" evidence="4">
    <location>
        <begin position="104"/>
        <end position="368"/>
    </location>
</feature>
<dbReference type="InterPro" id="IPR015421">
    <property type="entry name" value="PyrdxlP-dep_Trfase_major"/>
</dbReference>
<sequence>MPIQSASVEQVAIDVAQKPDRVPWRFTGAAIMKLTQGQTYLAIPGPSVMPEAVLRAMHRAAPNIYEGELIEMTHGLLPDLKKIAGTRHDVAIYIGNGHAVWEASLANVIAEGDRVLMPATGAFGHGWREVAAGLGAECEVIDFGRRCPMDPAKVAEALAADKSHSIKAVLAVHVDTSTSVRNDIAALRAAIDATGHPALLMVDCIASLGCDRFEMDAWGADVMIAASQKGLMVPPGMAFVFFNEKAAARRAEMPRVSRYWDWAPRANPEAYYQLFCGTAPTHHLYGLRASLDMILDEGLEQVWQRHDVLARAIWAACDAWSAEGPLELNIADEAHRSRAVTSLRIGKEHGTRLRRWCQDQAGVTLGIGLGMATEDDPQSDGFFRFGHMGHVNAQMIMGLLASVQTGLIALDIPHGSGAIDAAARVIAEA</sequence>
<dbReference type="PANTHER" id="PTHR21152">
    <property type="entry name" value="AMINOTRANSFERASE CLASS V"/>
    <property type="match status" value="1"/>
</dbReference>
<dbReference type="Gene3D" id="3.90.1150.10">
    <property type="entry name" value="Aspartate Aminotransferase, domain 1"/>
    <property type="match status" value="1"/>
</dbReference>
<comment type="cofactor">
    <cofactor evidence="1">
        <name>pyridoxal 5'-phosphate</name>
        <dbReference type="ChEBI" id="CHEBI:597326"/>
    </cofactor>
</comment>
<evidence type="ECO:0000256" key="1">
    <source>
        <dbReference type="ARBA" id="ARBA00001933"/>
    </source>
</evidence>
<dbReference type="InterPro" id="IPR024169">
    <property type="entry name" value="SP_NH2Trfase/AEP_transaminase"/>
</dbReference>
<dbReference type="PANTHER" id="PTHR21152:SF40">
    <property type="entry name" value="ALANINE--GLYOXYLATE AMINOTRANSFERASE"/>
    <property type="match status" value="1"/>
</dbReference>
<dbReference type="Pfam" id="PF00266">
    <property type="entry name" value="Aminotran_5"/>
    <property type="match status" value="1"/>
</dbReference>
<evidence type="ECO:0000259" key="4">
    <source>
        <dbReference type="Pfam" id="PF00266"/>
    </source>
</evidence>
<dbReference type="InterPro" id="IPR015422">
    <property type="entry name" value="PyrdxlP-dep_Trfase_small"/>
</dbReference>
<protein>
    <submittedName>
        <fullName evidence="5">Alanine-glyoxylate transaminase / serine-glyoxylate transaminase / serine-pyruvate transaminase</fullName>
    </submittedName>
</protein>
<dbReference type="InterPro" id="IPR015424">
    <property type="entry name" value="PyrdxlP-dep_Trfase"/>
</dbReference>
<proteinExistence type="inferred from homology"/>
<dbReference type="InterPro" id="IPR000192">
    <property type="entry name" value="Aminotrans_V_dom"/>
</dbReference>
<evidence type="ECO:0000313" key="5">
    <source>
        <dbReference type="EMBL" id="SMP19307.1"/>
    </source>
</evidence>
<dbReference type="SUPFAM" id="SSF53383">
    <property type="entry name" value="PLP-dependent transferases"/>
    <property type="match status" value="1"/>
</dbReference>
<evidence type="ECO:0000256" key="2">
    <source>
        <dbReference type="ARBA" id="ARBA00009236"/>
    </source>
</evidence>
<dbReference type="Gene3D" id="3.40.640.10">
    <property type="entry name" value="Type I PLP-dependent aspartate aminotransferase-like (Major domain)"/>
    <property type="match status" value="1"/>
</dbReference>
<keyword evidence="3" id="KW-0663">Pyridoxal phosphate</keyword>
<accession>A0ABY1NVG9</accession>
<dbReference type="PIRSF" id="PIRSF000524">
    <property type="entry name" value="SPT"/>
    <property type="match status" value="1"/>
</dbReference>
<name>A0ABY1NVG9_9RHOB</name>
<organism evidence="5 6">
    <name type="scientific">Shimia sagamensis</name>
    <dbReference type="NCBI Taxonomy" id="1566352"/>
    <lineage>
        <taxon>Bacteria</taxon>
        <taxon>Pseudomonadati</taxon>
        <taxon>Pseudomonadota</taxon>
        <taxon>Alphaproteobacteria</taxon>
        <taxon>Rhodobacterales</taxon>
        <taxon>Roseobacteraceae</taxon>
    </lineage>
</organism>
<evidence type="ECO:0000256" key="3">
    <source>
        <dbReference type="ARBA" id="ARBA00022898"/>
    </source>
</evidence>
<comment type="caution">
    <text evidence="5">The sequence shown here is derived from an EMBL/GenBank/DDBJ whole genome shotgun (WGS) entry which is preliminary data.</text>
</comment>
<evidence type="ECO:0000313" key="6">
    <source>
        <dbReference type="Proteomes" id="UP001157961"/>
    </source>
</evidence>
<keyword evidence="6" id="KW-1185">Reference proteome</keyword>
<dbReference type="EMBL" id="FXTY01000003">
    <property type="protein sequence ID" value="SMP19307.1"/>
    <property type="molecule type" value="Genomic_DNA"/>
</dbReference>
<comment type="similarity">
    <text evidence="2">Belongs to the class-V pyridoxal-phosphate-dependent aminotransferase family.</text>
</comment>
<reference evidence="5 6" key="1">
    <citation type="submission" date="2017-05" db="EMBL/GenBank/DDBJ databases">
        <authorList>
            <person name="Varghese N."/>
            <person name="Submissions S."/>
        </authorList>
    </citation>
    <scope>NUCLEOTIDE SEQUENCE [LARGE SCALE GENOMIC DNA]</scope>
    <source>
        <strain evidence="5 6">DSM 29734</strain>
    </source>
</reference>
<dbReference type="Proteomes" id="UP001157961">
    <property type="component" value="Unassembled WGS sequence"/>
</dbReference>